<proteinExistence type="predicted"/>
<reference evidence="2 3" key="1">
    <citation type="submission" date="2021-06" db="EMBL/GenBank/DDBJ databases">
        <authorList>
            <person name="Palmer J.M."/>
        </authorList>
    </citation>
    <scope>NUCLEOTIDE SEQUENCE [LARGE SCALE GENOMIC DNA]</scope>
    <source>
        <strain evidence="2 3">AS_MEX2019</strain>
        <tissue evidence="2">Muscle</tissue>
    </source>
</reference>
<evidence type="ECO:0000313" key="3">
    <source>
        <dbReference type="Proteomes" id="UP001469553"/>
    </source>
</evidence>
<evidence type="ECO:0000313" key="2">
    <source>
        <dbReference type="EMBL" id="MEQ2305193.1"/>
    </source>
</evidence>
<sequence length="116" mass="13057">MYTSSMSSTNIMVRHTILHFCQESIVYPEKNVPSGQEGSPLPCLAIDFINCVERPAGQIHNSQFGRYAKRGSKRRQDTEQKQARQGRVRETGEKRTPPLRAETVEEVGIGLITPNN</sequence>
<dbReference type="Proteomes" id="UP001469553">
    <property type="component" value="Unassembled WGS sequence"/>
</dbReference>
<keyword evidence="3" id="KW-1185">Reference proteome</keyword>
<organism evidence="2 3">
    <name type="scientific">Ameca splendens</name>
    <dbReference type="NCBI Taxonomy" id="208324"/>
    <lineage>
        <taxon>Eukaryota</taxon>
        <taxon>Metazoa</taxon>
        <taxon>Chordata</taxon>
        <taxon>Craniata</taxon>
        <taxon>Vertebrata</taxon>
        <taxon>Euteleostomi</taxon>
        <taxon>Actinopterygii</taxon>
        <taxon>Neopterygii</taxon>
        <taxon>Teleostei</taxon>
        <taxon>Neoteleostei</taxon>
        <taxon>Acanthomorphata</taxon>
        <taxon>Ovalentaria</taxon>
        <taxon>Atherinomorphae</taxon>
        <taxon>Cyprinodontiformes</taxon>
        <taxon>Goodeidae</taxon>
        <taxon>Ameca</taxon>
    </lineage>
</organism>
<name>A0ABV0ZIJ4_9TELE</name>
<gene>
    <name evidence="2" type="ORF">AMECASPLE_035164</name>
</gene>
<comment type="caution">
    <text evidence="2">The sequence shown here is derived from an EMBL/GenBank/DDBJ whole genome shotgun (WGS) entry which is preliminary data.</text>
</comment>
<dbReference type="EMBL" id="JAHRIP010061578">
    <property type="protein sequence ID" value="MEQ2305193.1"/>
    <property type="molecule type" value="Genomic_DNA"/>
</dbReference>
<protein>
    <submittedName>
        <fullName evidence="2">Uncharacterized protein</fullName>
    </submittedName>
</protein>
<accession>A0ABV0ZIJ4</accession>
<evidence type="ECO:0000256" key="1">
    <source>
        <dbReference type="SAM" id="MobiDB-lite"/>
    </source>
</evidence>
<feature type="region of interest" description="Disordered" evidence="1">
    <location>
        <begin position="62"/>
        <end position="116"/>
    </location>
</feature>
<feature type="compositionally biased region" description="Basic and acidic residues" evidence="1">
    <location>
        <begin position="74"/>
        <end position="96"/>
    </location>
</feature>